<reference evidence="1" key="1">
    <citation type="journal article" date="2021" name="Environ. Microbiol.">
        <title>Gene family expansions and transcriptome signatures uncover fungal adaptations to wood decay.</title>
        <authorList>
            <person name="Hage H."/>
            <person name="Miyauchi S."/>
            <person name="Viragh M."/>
            <person name="Drula E."/>
            <person name="Min B."/>
            <person name="Chaduli D."/>
            <person name="Navarro D."/>
            <person name="Favel A."/>
            <person name="Norest M."/>
            <person name="Lesage-Meessen L."/>
            <person name="Balint B."/>
            <person name="Merenyi Z."/>
            <person name="de Eugenio L."/>
            <person name="Morin E."/>
            <person name="Martinez A.T."/>
            <person name="Baldrian P."/>
            <person name="Stursova M."/>
            <person name="Martinez M.J."/>
            <person name="Novotny C."/>
            <person name="Magnuson J.K."/>
            <person name="Spatafora J.W."/>
            <person name="Maurice S."/>
            <person name="Pangilinan J."/>
            <person name="Andreopoulos W."/>
            <person name="LaButti K."/>
            <person name="Hundley H."/>
            <person name="Na H."/>
            <person name="Kuo A."/>
            <person name="Barry K."/>
            <person name="Lipzen A."/>
            <person name="Henrissat B."/>
            <person name="Riley R."/>
            <person name="Ahrendt S."/>
            <person name="Nagy L.G."/>
            <person name="Grigoriev I.V."/>
            <person name="Martin F."/>
            <person name="Rosso M.N."/>
        </authorList>
    </citation>
    <scope>NUCLEOTIDE SEQUENCE</scope>
    <source>
        <strain evidence="1">CBS 384.51</strain>
    </source>
</reference>
<gene>
    <name evidence="1" type="ORF">BDY19DRAFT_1032945</name>
</gene>
<dbReference type="Proteomes" id="UP001055072">
    <property type="component" value="Unassembled WGS sequence"/>
</dbReference>
<keyword evidence="2" id="KW-1185">Reference proteome</keyword>
<proteinExistence type="predicted"/>
<accession>A0ACB8UA77</accession>
<evidence type="ECO:0000313" key="2">
    <source>
        <dbReference type="Proteomes" id="UP001055072"/>
    </source>
</evidence>
<dbReference type="EMBL" id="MU274906">
    <property type="protein sequence ID" value="KAI0091076.1"/>
    <property type="molecule type" value="Genomic_DNA"/>
</dbReference>
<organism evidence="1 2">
    <name type="scientific">Irpex rosettiformis</name>
    <dbReference type="NCBI Taxonomy" id="378272"/>
    <lineage>
        <taxon>Eukaryota</taxon>
        <taxon>Fungi</taxon>
        <taxon>Dikarya</taxon>
        <taxon>Basidiomycota</taxon>
        <taxon>Agaricomycotina</taxon>
        <taxon>Agaricomycetes</taxon>
        <taxon>Polyporales</taxon>
        <taxon>Irpicaceae</taxon>
        <taxon>Irpex</taxon>
    </lineage>
</organism>
<name>A0ACB8UA77_9APHY</name>
<protein>
    <submittedName>
        <fullName evidence="1">Zf-DHHC-domain-containing protein</fullName>
    </submittedName>
</protein>
<sequence length="334" mass="38374">MICAKQVFRCFKWIERAGDAITGAAGPVFIFLAVCLLSTGVVCFFDVVQPTLPWPWLTTPLCILVVVNLFAHYYLVCTVPPGFADEISRLQESNGRWWWARKRTGTRRKQLTGVQWSEELNMTKATTSKCKRCGVMRPERTHHCRICKRCVLKFDHHCPVRVNQCIGLHNERHFVLFLVYLSIASFVYAWAGWDHVLSALGWYSDPWIHRVPEVAFLLIYILAAVLFLAVTIMASYHIYGIACGETSVESQDNEYYRKMAKGRGEDFVNSYDLGKLKNLELFFNVGPNGYPIYTLFFPLRIQPYTDGHSWARKQGMQSHPGLRTGEELTDEEDL</sequence>
<comment type="caution">
    <text evidence="1">The sequence shown here is derived from an EMBL/GenBank/DDBJ whole genome shotgun (WGS) entry which is preliminary data.</text>
</comment>
<evidence type="ECO:0000313" key="1">
    <source>
        <dbReference type="EMBL" id="KAI0091076.1"/>
    </source>
</evidence>